<feature type="transmembrane region" description="Helical" evidence="4">
    <location>
        <begin position="85"/>
        <end position="103"/>
    </location>
</feature>
<accession>A0A7X6IBP4</accession>
<sequence length="282" mass="31855">MAWIIKDKMGIPIPKIIQAPIIWIAAYIVFRFILQPPIPFSLLAIYMAVVTIACFLYVSLSQPSWEEFTSPIKFMLQEDTGKAKMSRYFTFAAIPLLLAYGTYNKMLPKFDEPIELRTVHPAPPASINVHDKVLNLQTAENPFRVDDSGGYLKVGLESVHHGKNPFAENAPKFLQNVRDGGTVFFGTAGCFFCHGDNLDGRGPFAFAFNPIPANFADPGTIAQLQESFVFWRVAKGGPGLSREAFPWASAMPPWEKHLTTNEMWQVILFEYWHTGFFPRTWD</sequence>
<evidence type="ECO:0000256" key="4">
    <source>
        <dbReference type="SAM" id="Phobius"/>
    </source>
</evidence>
<keyword evidence="7" id="KW-1185">Reference proteome</keyword>
<feature type="transmembrane region" description="Helical" evidence="4">
    <location>
        <begin position="16"/>
        <end position="34"/>
    </location>
</feature>
<dbReference type="AlphaFoldDB" id="A0A7X6IBP4"/>
<dbReference type="Proteomes" id="UP000534783">
    <property type="component" value="Unassembled WGS sequence"/>
</dbReference>
<feature type="domain" description="Cytochrome c" evidence="5">
    <location>
        <begin position="181"/>
        <end position="269"/>
    </location>
</feature>
<keyword evidence="4" id="KW-1133">Transmembrane helix</keyword>
<evidence type="ECO:0000313" key="7">
    <source>
        <dbReference type="Proteomes" id="UP000534783"/>
    </source>
</evidence>
<dbReference type="InterPro" id="IPR009056">
    <property type="entry name" value="Cyt_c-like_dom"/>
</dbReference>
<evidence type="ECO:0000313" key="6">
    <source>
        <dbReference type="EMBL" id="NKE71619.1"/>
    </source>
</evidence>
<dbReference type="Gene3D" id="1.10.760.10">
    <property type="entry name" value="Cytochrome c-like domain"/>
    <property type="match status" value="1"/>
</dbReference>
<keyword evidence="4" id="KW-0812">Transmembrane</keyword>
<evidence type="ECO:0000256" key="3">
    <source>
        <dbReference type="ARBA" id="ARBA00023004"/>
    </source>
</evidence>
<organism evidence="6 7">
    <name type="scientific">Candidatus Manganitrophus noduliformans</name>
    <dbReference type="NCBI Taxonomy" id="2606439"/>
    <lineage>
        <taxon>Bacteria</taxon>
        <taxon>Pseudomonadati</taxon>
        <taxon>Nitrospirota</taxon>
        <taxon>Nitrospiria</taxon>
        <taxon>Candidatus Troglogloeales</taxon>
        <taxon>Candidatus Manganitrophaceae</taxon>
        <taxon>Candidatus Manganitrophus</taxon>
    </lineage>
</organism>
<evidence type="ECO:0000259" key="5">
    <source>
        <dbReference type="Pfam" id="PF00034"/>
    </source>
</evidence>
<proteinExistence type="predicted"/>
<dbReference type="InterPro" id="IPR036909">
    <property type="entry name" value="Cyt_c-like_dom_sf"/>
</dbReference>
<dbReference type="EMBL" id="VTOW01000002">
    <property type="protein sequence ID" value="NKE71619.1"/>
    <property type="molecule type" value="Genomic_DNA"/>
</dbReference>
<dbReference type="GO" id="GO:0020037">
    <property type="term" value="F:heme binding"/>
    <property type="evidence" value="ECO:0007669"/>
    <property type="project" value="InterPro"/>
</dbReference>
<dbReference type="Pfam" id="PF00034">
    <property type="entry name" value="Cytochrom_C"/>
    <property type="match status" value="1"/>
</dbReference>
<comment type="caution">
    <text evidence="6">The sequence shown here is derived from an EMBL/GenBank/DDBJ whole genome shotgun (WGS) entry which is preliminary data.</text>
</comment>
<dbReference type="GO" id="GO:0046872">
    <property type="term" value="F:metal ion binding"/>
    <property type="evidence" value="ECO:0007669"/>
    <property type="project" value="UniProtKB-KW"/>
</dbReference>
<evidence type="ECO:0000256" key="2">
    <source>
        <dbReference type="ARBA" id="ARBA00022723"/>
    </source>
</evidence>
<dbReference type="RefSeq" id="WP_168060419.1">
    <property type="nucleotide sequence ID" value="NZ_VTOW01000002.1"/>
</dbReference>
<name>A0A7X6IBP4_9BACT</name>
<gene>
    <name evidence="6" type="ORF">MNODULE_12795</name>
</gene>
<evidence type="ECO:0000256" key="1">
    <source>
        <dbReference type="ARBA" id="ARBA00022617"/>
    </source>
</evidence>
<keyword evidence="3" id="KW-0408">Iron</keyword>
<dbReference type="GO" id="GO:0009055">
    <property type="term" value="F:electron transfer activity"/>
    <property type="evidence" value="ECO:0007669"/>
    <property type="project" value="InterPro"/>
</dbReference>
<keyword evidence="4" id="KW-0472">Membrane</keyword>
<protein>
    <submittedName>
        <fullName evidence="6">Cytochrome c</fullName>
    </submittedName>
</protein>
<keyword evidence="2" id="KW-0479">Metal-binding</keyword>
<reference evidence="6 7" key="1">
    <citation type="journal article" date="2020" name="Nature">
        <title>Bacterial chemolithoautotrophy via manganese oxidation.</title>
        <authorList>
            <person name="Yu H."/>
            <person name="Leadbetter J.R."/>
        </authorList>
    </citation>
    <scope>NUCLEOTIDE SEQUENCE [LARGE SCALE GENOMIC DNA]</scope>
    <source>
        <strain evidence="6 7">Mn-1</strain>
    </source>
</reference>
<feature type="transmembrane region" description="Helical" evidence="4">
    <location>
        <begin position="40"/>
        <end position="60"/>
    </location>
</feature>
<keyword evidence="1" id="KW-0349">Heme</keyword>
<dbReference type="SUPFAM" id="SSF46626">
    <property type="entry name" value="Cytochrome c"/>
    <property type="match status" value="1"/>
</dbReference>